<organism evidence="2 3">
    <name type="scientific">Paramuricea clavata</name>
    <name type="common">Red gorgonian</name>
    <name type="synonym">Violescent sea-whip</name>
    <dbReference type="NCBI Taxonomy" id="317549"/>
    <lineage>
        <taxon>Eukaryota</taxon>
        <taxon>Metazoa</taxon>
        <taxon>Cnidaria</taxon>
        <taxon>Anthozoa</taxon>
        <taxon>Octocorallia</taxon>
        <taxon>Malacalcyonacea</taxon>
        <taxon>Plexauridae</taxon>
        <taxon>Paramuricea</taxon>
    </lineage>
</organism>
<protein>
    <submittedName>
        <fullName evidence="2">Uncharacterized protein</fullName>
    </submittedName>
</protein>
<evidence type="ECO:0000313" key="3">
    <source>
        <dbReference type="Proteomes" id="UP001152795"/>
    </source>
</evidence>
<accession>A0A6S7LNA5</accession>
<dbReference type="AlphaFoldDB" id="A0A6S7LNA5"/>
<evidence type="ECO:0000313" key="2">
    <source>
        <dbReference type="EMBL" id="CAB4039333.1"/>
    </source>
</evidence>
<name>A0A6S7LNA5_PARCT</name>
<comment type="caution">
    <text evidence="2">The sequence shown here is derived from an EMBL/GenBank/DDBJ whole genome shotgun (WGS) entry which is preliminary data.</text>
</comment>
<evidence type="ECO:0000256" key="1">
    <source>
        <dbReference type="SAM" id="MobiDB-lite"/>
    </source>
</evidence>
<dbReference type="EMBL" id="CACRXK020025233">
    <property type="protein sequence ID" value="CAB4039333.1"/>
    <property type="molecule type" value="Genomic_DNA"/>
</dbReference>
<dbReference type="Proteomes" id="UP001152795">
    <property type="component" value="Unassembled WGS sequence"/>
</dbReference>
<feature type="region of interest" description="Disordered" evidence="1">
    <location>
        <begin position="57"/>
        <end position="86"/>
    </location>
</feature>
<sequence>MSKTASYDFIYKNVPISTKQESIVRLMEVASRSESNKLELEIYIRFRLKRPISPKIEITTDTRKQQRLPMKPSDQGQVQAQSQDKNEKHGILDTEWTLKFTELLKLEADKKLVGEAGDEYGRSIAKNIDKLQKSDFERMTCYNRIERLNKVTIKTDEIRKSIENEENHLHELFSKLKLAQSDLAKCLSQPAFFKAETKDIACDLIKGDDNFVVGDLNLAQEQVEEIATQTKAENEITSDN</sequence>
<keyword evidence="3" id="KW-1185">Reference proteome</keyword>
<proteinExistence type="predicted"/>
<feature type="compositionally biased region" description="Polar residues" evidence="1">
    <location>
        <begin position="74"/>
        <end position="83"/>
    </location>
</feature>
<gene>
    <name evidence="2" type="ORF">PACLA_8A025184</name>
</gene>
<reference evidence="2" key="1">
    <citation type="submission" date="2020-04" db="EMBL/GenBank/DDBJ databases">
        <authorList>
            <person name="Alioto T."/>
            <person name="Alioto T."/>
            <person name="Gomez Garrido J."/>
        </authorList>
    </citation>
    <scope>NUCLEOTIDE SEQUENCE</scope>
    <source>
        <strain evidence="2">A484AB</strain>
    </source>
</reference>
<dbReference type="OrthoDB" id="10572155at2759"/>